<evidence type="ECO:0000313" key="3">
    <source>
        <dbReference type="Proteomes" id="UP000237347"/>
    </source>
</evidence>
<accession>A0AAW0KRV2</accession>
<evidence type="ECO:0000313" key="2">
    <source>
        <dbReference type="EMBL" id="KAK7841198.1"/>
    </source>
</evidence>
<name>A0AAW0KRV2_QUESU</name>
<proteinExistence type="predicted"/>
<dbReference type="AlphaFoldDB" id="A0AAW0KRV2"/>
<reference evidence="2 3" key="1">
    <citation type="journal article" date="2018" name="Sci. Data">
        <title>The draft genome sequence of cork oak.</title>
        <authorList>
            <person name="Ramos A.M."/>
            <person name="Usie A."/>
            <person name="Barbosa P."/>
            <person name="Barros P.M."/>
            <person name="Capote T."/>
            <person name="Chaves I."/>
            <person name="Simoes F."/>
            <person name="Abreu I."/>
            <person name="Carrasquinho I."/>
            <person name="Faro C."/>
            <person name="Guimaraes J.B."/>
            <person name="Mendonca D."/>
            <person name="Nobrega F."/>
            <person name="Rodrigues L."/>
            <person name="Saibo N.J.M."/>
            <person name="Varela M.C."/>
            <person name="Egas C."/>
            <person name="Matos J."/>
            <person name="Miguel C.M."/>
            <person name="Oliveira M.M."/>
            <person name="Ricardo C.P."/>
            <person name="Goncalves S."/>
        </authorList>
    </citation>
    <scope>NUCLEOTIDE SEQUENCE [LARGE SCALE GENOMIC DNA]</scope>
    <source>
        <strain evidence="3">cv. HL8</strain>
    </source>
</reference>
<dbReference type="Proteomes" id="UP000237347">
    <property type="component" value="Unassembled WGS sequence"/>
</dbReference>
<dbReference type="Pfam" id="PF13966">
    <property type="entry name" value="zf-RVT"/>
    <property type="match status" value="1"/>
</dbReference>
<evidence type="ECO:0000259" key="1">
    <source>
        <dbReference type="Pfam" id="PF13966"/>
    </source>
</evidence>
<feature type="domain" description="Reverse transcriptase zinc-binding" evidence="1">
    <location>
        <begin position="12"/>
        <end position="79"/>
    </location>
</feature>
<organism evidence="2 3">
    <name type="scientific">Quercus suber</name>
    <name type="common">Cork oak</name>
    <dbReference type="NCBI Taxonomy" id="58331"/>
    <lineage>
        <taxon>Eukaryota</taxon>
        <taxon>Viridiplantae</taxon>
        <taxon>Streptophyta</taxon>
        <taxon>Embryophyta</taxon>
        <taxon>Tracheophyta</taxon>
        <taxon>Spermatophyta</taxon>
        <taxon>Magnoliopsida</taxon>
        <taxon>eudicotyledons</taxon>
        <taxon>Gunneridae</taxon>
        <taxon>Pentapetalae</taxon>
        <taxon>rosids</taxon>
        <taxon>fabids</taxon>
        <taxon>Fagales</taxon>
        <taxon>Fagaceae</taxon>
        <taxon>Quercus</taxon>
    </lineage>
</organism>
<dbReference type="EMBL" id="PKMF04000246">
    <property type="protein sequence ID" value="KAK7841198.1"/>
    <property type="molecule type" value="Genomic_DNA"/>
</dbReference>
<dbReference type="InterPro" id="IPR026960">
    <property type="entry name" value="RVT-Znf"/>
</dbReference>
<comment type="caution">
    <text evidence="2">The sequence shown here is derived from an EMBL/GenBank/DDBJ whole genome shotgun (WGS) entry which is preliminary data.</text>
</comment>
<gene>
    <name evidence="2" type="ORF">CFP56_015657</name>
</gene>
<protein>
    <recommendedName>
        <fullName evidence="1">Reverse transcriptase zinc-binding domain-containing protein</fullName>
    </recommendedName>
</protein>
<keyword evidence="3" id="KW-1185">Reference proteome</keyword>
<sequence>MDNNDYNPEINGLWRRVWGLKSQPKVRNFLWQAVKNAIPTKSNLKRHKVMLEDCCEQCNAEVEDLVHALWSCSLLSSVWEQQSEWQFRMEVSFDMFRELVEYVVEKDGMHFGPAKPLSQSNKCNSWFGHSE</sequence>